<keyword evidence="7" id="KW-1185">Reference proteome</keyword>
<dbReference type="InterPro" id="IPR012314">
    <property type="entry name" value="Pept_M12B_GON-ADAMTSs"/>
</dbReference>
<protein>
    <submittedName>
        <fullName evidence="6">A disintegrin and metallo ase with thrombospondin motifs 9</fullName>
    </submittedName>
</protein>
<reference evidence="6" key="1">
    <citation type="submission" date="2020-04" db="EMBL/GenBank/DDBJ databases">
        <authorList>
            <person name="Alioto T."/>
            <person name="Alioto T."/>
            <person name="Gomez Garrido J."/>
        </authorList>
    </citation>
    <scope>NUCLEOTIDE SEQUENCE</scope>
    <source>
        <strain evidence="6">A484AB</strain>
    </source>
</reference>
<dbReference type="FunFam" id="2.20.100.10:FF:000005">
    <property type="entry name" value="ADAM metallopeptidase with thrombospondin type 1 motif 9"/>
    <property type="match status" value="1"/>
</dbReference>
<sequence length="807" mass="91936">MTLYLQCSASSSFTKHNVEIHMTLYLQCSTSSSFTKHNVEIHMTLYLQCSTSSSFTKHNVEIHMTLYLQCSTSSSFTKHNVETYMTLYLQCFTSSSFTKHNVEIHMTLYLQCSTSSSFTKHNVEIYMTLYLQCSTSSNFTKHNVEIYMTLYLQCSASSNFTKHNVETYMTLYLQCSTSSSFTKHNVEIYITLYLQCSASSNFTKHNVETYMTLYLQCSTSSSFTKHNVETYMTLYLQCSTSSSFTKHNVETYMTLYLQCSTSSSFTKHNVETYMTLYLQCSTSSNFTKHNVEIYMTLYLQCSTSSSFTKHNVEIYMTLYLQCSASSNFTKHNVETYMTLYLQCSTSSSFTKHNVETYMTLYLQCSTSSSFTKHNVEIYMTLYLQCSANCGPGKSERSVRCRIDSSFVEDGFCSKQDKPNHEKSCNRKKCEPQNNRYKWFATSFSPCSTTCGGGIQSRMVICVNESERQVPSRNCDSENKPPKVTVCNNEECLPQWSVGHWSECSTSCGEGVQTRTVACPEKDENSNDLCDKNNKSSLERRCNRGPCNSSYTWKTGPWSKCSATCGEATMRRAVKCLGRNNQYGIETRCLRQGFIKPDDTRECLLPKCEPRSCKDIQTQLGKQEDTEFNITIASKRIQVYCYGMLTNNPKEYMTLKSGPQHNFAEYYHRSLKNPSKCPYNGARNDDCPLCHRELFPTSGGTYFSKVRFDVSRMSIIGGDFTFAITRGNHSPSYGTAGDCYSKSQCPQGRFSIDLTNTGISISPEVTWKSYGYYLSRVITMKEGRQIVTGMCGGYCGVCRPYRTLRVAL</sequence>
<dbReference type="SMART" id="SM00209">
    <property type="entry name" value="TSP1"/>
    <property type="match status" value="4"/>
</dbReference>
<dbReference type="Proteomes" id="UP001152795">
    <property type="component" value="Unassembled WGS sequence"/>
</dbReference>
<evidence type="ECO:0000256" key="3">
    <source>
        <dbReference type="ARBA" id="ARBA00022723"/>
    </source>
</evidence>
<dbReference type="InterPro" id="IPR050439">
    <property type="entry name" value="ADAMTS_ADAMTS-like"/>
</dbReference>
<evidence type="ECO:0000256" key="2">
    <source>
        <dbReference type="ARBA" id="ARBA00022525"/>
    </source>
</evidence>
<evidence type="ECO:0000313" key="7">
    <source>
        <dbReference type="Proteomes" id="UP001152795"/>
    </source>
</evidence>
<gene>
    <name evidence="6" type="ORF">PACLA_8A002290</name>
</gene>
<dbReference type="PROSITE" id="PS51046">
    <property type="entry name" value="GON"/>
    <property type="match status" value="1"/>
</dbReference>
<dbReference type="GO" id="GO:0006508">
    <property type="term" value="P:proteolysis"/>
    <property type="evidence" value="ECO:0007669"/>
    <property type="project" value="TreeGrafter"/>
</dbReference>
<dbReference type="Pfam" id="PF19030">
    <property type="entry name" value="TSP1_ADAMTS"/>
    <property type="match status" value="4"/>
</dbReference>
<dbReference type="GO" id="GO:0030198">
    <property type="term" value="P:extracellular matrix organization"/>
    <property type="evidence" value="ECO:0007669"/>
    <property type="project" value="TreeGrafter"/>
</dbReference>
<evidence type="ECO:0000256" key="5">
    <source>
        <dbReference type="ARBA" id="ARBA00022737"/>
    </source>
</evidence>
<keyword evidence="5" id="KW-0677">Repeat</keyword>
<evidence type="ECO:0000256" key="1">
    <source>
        <dbReference type="ARBA" id="ARBA00004613"/>
    </source>
</evidence>
<dbReference type="InterPro" id="IPR036383">
    <property type="entry name" value="TSP1_rpt_sf"/>
</dbReference>
<dbReference type="GO" id="GO:0008270">
    <property type="term" value="F:zinc ion binding"/>
    <property type="evidence" value="ECO:0007669"/>
    <property type="project" value="InterPro"/>
</dbReference>
<keyword evidence="2" id="KW-0964">Secreted</keyword>
<dbReference type="Gene3D" id="2.20.100.10">
    <property type="entry name" value="Thrombospondin type-1 (TSP1) repeat"/>
    <property type="match status" value="4"/>
</dbReference>
<dbReference type="GO" id="GO:0031012">
    <property type="term" value="C:extracellular matrix"/>
    <property type="evidence" value="ECO:0007669"/>
    <property type="project" value="TreeGrafter"/>
</dbReference>
<dbReference type="InterPro" id="IPR000884">
    <property type="entry name" value="TSP1_rpt"/>
</dbReference>
<dbReference type="PANTHER" id="PTHR13723:SF281">
    <property type="entry name" value="PAPILIN"/>
    <property type="match status" value="1"/>
</dbReference>
<keyword evidence="4" id="KW-0732">Signal</keyword>
<dbReference type="AlphaFoldDB" id="A0A6S7JB74"/>
<dbReference type="GO" id="GO:0004222">
    <property type="term" value="F:metalloendopeptidase activity"/>
    <property type="evidence" value="ECO:0007669"/>
    <property type="project" value="InterPro"/>
</dbReference>
<proteinExistence type="predicted"/>
<keyword evidence="3" id="KW-0479">Metal-binding</keyword>
<dbReference type="GO" id="GO:0005576">
    <property type="term" value="C:extracellular region"/>
    <property type="evidence" value="ECO:0007669"/>
    <property type="project" value="UniProtKB-SubCell"/>
</dbReference>
<dbReference type="SUPFAM" id="SSF82895">
    <property type="entry name" value="TSP-1 type 1 repeat"/>
    <property type="match status" value="4"/>
</dbReference>
<dbReference type="Pfam" id="PF08685">
    <property type="entry name" value="GON"/>
    <property type="match status" value="1"/>
</dbReference>
<dbReference type="OrthoDB" id="5948003at2759"/>
<name>A0A6S7JB74_PARCT</name>
<dbReference type="PANTHER" id="PTHR13723">
    <property type="entry name" value="ADAMTS A DISINTEGRIN AND METALLOPROTEASE WITH THROMBOSPONDIN MOTIFS PROTEASE"/>
    <property type="match status" value="1"/>
</dbReference>
<dbReference type="EMBL" id="CACRXK020015183">
    <property type="protein sequence ID" value="CAB4028007.1"/>
    <property type="molecule type" value="Genomic_DNA"/>
</dbReference>
<dbReference type="PROSITE" id="PS50092">
    <property type="entry name" value="TSP1"/>
    <property type="match status" value="4"/>
</dbReference>
<evidence type="ECO:0000313" key="6">
    <source>
        <dbReference type="EMBL" id="CAB4028007.1"/>
    </source>
</evidence>
<accession>A0A6S7JB74</accession>
<comment type="caution">
    <text evidence="6">The sequence shown here is derived from an EMBL/GenBank/DDBJ whole genome shotgun (WGS) entry which is preliminary data.</text>
</comment>
<organism evidence="6 7">
    <name type="scientific">Paramuricea clavata</name>
    <name type="common">Red gorgonian</name>
    <name type="synonym">Violescent sea-whip</name>
    <dbReference type="NCBI Taxonomy" id="317549"/>
    <lineage>
        <taxon>Eukaryota</taxon>
        <taxon>Metazoa</taxon>
        <taxon>Cnidaria</taxon>
        <taxon>Anthozoa</taxon>
        <taxon>Octocorallia</taxon>
        <taxon>Malacalcyonacea</taxon>
        <taxon>Plexauridae</taxon>
        <taxon>Paramuricea</taxon>
    </lineage>
</organism>
<comment type="subcellular location">
    <subcellularLocation>
        <location evidence="1">Secreted</location>
    </subcellularLocation>
</comment>
<evidence type="ECO:0000256" key="4">
    <source>
        <dbReference type="ARBA" id="ARBA00022729"/>
    </source>
</evidence>